<keyword evidence="1" id="KW-0472">Membrane</keyword>
<dbReference type="EMBL" id="MEVC01000018">
    <property type="protein sequence ID" value="OGC54727.1"/>
    <property type="molecule type" value="Genomic_DNA"/>
</dbReference>
<comment type="caution">
    <text evidence="2">The sequence shown here is derived from an EMBL/GenBank/DDBJ whole genome shotgun (WGS) entry which is preliminary data.</text>
</comment>
<evidence type="ECO:0000313" key="2">
    <source>
        <dbReference type="EMBL" id="OGC54727.1"/>
    </source>
</evidence>
<dbReference type="Proteomes" id="UP000179005">
    <property type="component" value="Unassembled WGS sequence"/>
</dbReference>
<evidence type="ECO:0000313" key="3">
    <source>
        <dbReference type="Proteomes" id="UP000179005"/>
    </source>
</evidence>
<evidence type="ECO:0000256" key="1">
    <source>
        <dbReference type="SAM" id="Phobius"/>
    </source>
</evidence>
<organism evidence="2 3">
    <name type="scientific">candidate division WWE3 bacterium RIFCSPHIGHO2_01_FULL_48_15</name>
    <dbReference type="NCBI Taxonomy" id="1802619"/>
    <lineage>
        <taxon>Bacteria</taxon>
        <taxon>Katanobacteria</taxon>
    </lineage>
</organism>
<reference evidence="2 3" key="1">
    <citation type="journal article" date="2016" name="Nat. Commun.">
        <title>Thousands of microbial genomes shed light on interconnected biogeochemical processes in an aquifer system.</title>
        <authorList>
            <person name="Anantharaman K."/>
            <person name="Brown C.T."/>
            <person name="Hug L.A."/>
            <person name="Sharon I."/>
            <person name="Castelle C.J."/>
            <person name="Probst A.J."/>
            <person name="Thomas B.C."/>
            <person name="Singh A."/>
            <person name="Wilkins M.J."/>
            <person name="Karaoz U."/>
            <person name="Brodie E.L."/>
            <person name="Williams K.H."/>
            <person name="Hubbard S.S."/>
            <person name="Banfield J.F."/>
        </authorList>
    </citation>
    <scope>NUCLEOTIDE SEQUENCE [LARGE SCALE GENOMIC DNA]</scope>
</reference>
<dbReference type="AlphaFoldDB" id="A0A1F4VC76"/>
<feature type="transmembrane region" description="Helical" evidence="1">
    <location>
        <begin position="80"/>
        <end position="106"/>
    </location>
</feature>
<proteinExistence type="predicted"/>
<sequence length="107" mass="11430">MNEIIQQYLRTVGFNWASCGTYLGSSPPDVKGLFCVVVAAINLLLTFAGTVALMFLIYGGFQYIVSGGDEKALMTAKNTITYAILGLFLVLGSIIGLNLVFSIIGLI</sequence>
<protein>
    <submittedName>
        <fullName evidence="2">Uncharacterized protein</fullName>
    </submittedName>
</protein>
<keyword evidence="1" id="KW-1133">Transmembrane helix</keyword>
<accession>A0A1F4VC76</accession>
<gene>
    <name evidence="2" type="ORF">A2797_01505</name>
</gene>
<keyword evidence="1" id="KW-0812">Transmembrane</keyword>
<dbReference type="STRING" id="1802619.A2797_01505"/>
<name>A0A1F4VC76_UNCKA</name>
<feature type="transmembrane region" description="Helical" evidence="1">
    <location>
        <begin position="33"/>
        <end position="60"/>
    </location>
</feature>